<keyword evidence="5" id="KW-1185">Reference proteome</keyword>
<evidence type="ECO:0000313" key="5">
    <source>
        <dbReference type="Proteomes" id="UP001470230"/>
    </source>
</evidence>
<accession>A0ABR2KGN5</accession>
<dbReference type="SMART" id="SM00220">
    <property type="entry name" value="S_TKc"/>
    <property type="match status" value="1"/>
</dbReference>
<feature type="domain" description="Protein kinase" evidence="3">
    <location>
        <begin position="13"/>
        <end position="290"/>
    </location>
</feature>
<comment type="caution">
    <text evidence="4">The sequence shown here is derived from an EMBL/GenBank/DDBJ whole genome shotgun (WGS) entry which is preliminary data.</text>
</comment>
<dbReference type="SUPFAM" id="SSF56112">
    <property type="entry name" value="Protein kinase-like (PK-like)"/>
    <property type="match status" value="1"/>
</dbReference>
<keyword evidence="1" id="KW-0547">Nucleotide-binding</keyword>
<dbReference type="PROSITE" id="PS50011">
    <property type="entry name" value="PROTEIN_KINASE_DOM"/>
    <property type="match status" value="1"/>
</dbReference>
<reference evidence="4 5" key="1">
    <citation type="submission" date="2024-04" db="EMBL/GenBank/DDBJ databases">
        <title>Tritrichomonas musculus Genome.</title>
        <authorList>
            <person name="Alves-Ferreira E."/>
            <person name="Grigg M."/>
            <person name="Lorenzi H."/>
            <person name="Galac M."/>
        </authorList>
    </citation>
    <scope>NUCLEOTIDE SEQUENCE [LARGE SCALE GENOMIC DNA]</scope>
    <source>
        <strain evidence="4 5">EAF2021</strain>
    </source>
</reference>
<dbReference type="Pfam" id="PF00069">
    <property type="entry name" value="Pkinase"/>
    <property type="match status" value="1"/>
</dbReference>
<keyword evidence="1" id="KW-0067">ATP-binding</keyword>
<evidence type="ECO:0000259" key="3">
    <source>
        <dbReference type="PROSITE" id="PS50011"/>
    </source>
</evidence>
<dbReference type="InterPro" id="IPR001245">
    <property type="entry name" value="Ser-Thr/Tyr_kinase_cat_dom"/>
</dbReference>
<sequence>MSKKQQYFDLSNFEQDEFIGKGGFSEVYKIKELNTGLVLAAKISLHRLDRNTKEIKELRTRISREVNIISRLRHPCVLKFFGYSPIDFNQESKPIIITQYYSNGTLENIISLQRQNLAPNSWDDTKKLINIYGIASGVSYLHAHDILHRDLKPQNILEDENLFPKIADFGLAQVSHQKQDCTTYQPNNKTMGTTIYIAPEIWKKNAYSTAGDVYSFSLIVYEIMTKEVPFKGFDQDKIFDEILQNHARPRFKCMIPSSYRRLIERCWNDDPLERPTFDEILTELKTNPGFISRGVVKEEFFDYVEFVDQFHSSHDQNKPILPYEEIKNQRRIKRMEEIKRKQEEKKVVPSSPGQISSQCPNPILKPNQNLILKPITNPIQKPKRAYIKKKTISDQKKLLLSNIQEYIDNSYKI</sequence>
<organism evidence="4 5">
    <name type="scientific">Tritrichomonas musculus</name>
    <dbReference type="NCBI Taxonomy" id="1915356"/>
    <lineage>
        <taxon>Eukaryota</taxon>
        <taxon>Metamonada</taxon>
        <taxon>Parabasalia</taxon>
        <taxon>Tritrichomonadida</taxon>
        <taxon>Tritrichomonadidae</taxon>
        <taxon>Tritrichomonas</taxon>
    </lineage>
</organism>
<evidence type="ECO:0000256" key="2">
    <source>
        <dbReference type="SAM" id="MobiDB-lite"/>
    </source>
</evidence>
<dbReference type="InterPro" id="IPR000719">
    <property type="entry name" value="Prot_kinase_dom"/>
</dbReference>
<evidence type="ECO:0000313" key="4">
    <source>
        <dbReference type="EMBL" id="KAK8890309.1"/>
    </source>
</evidence>
<dbReference type="Proteomes" id="UP001470230">
    <property type="component" value="Unassembled WGS sequence"/>
</dbReference>
<evidence type="ECO:0000256" key="1">
    <source>
        <dbReference type="PROSITE-ProRule" id="PRU10141"/>
    </source>
</evidence>
<name>A0ABR2KGN5_9EUKA</name>
<feature type="compositionally biased region" description="Polar residues" evidence="2">
    <location>
        <begin position="351"/>
        <end position="360"/>
    </location>
</feature>
<dbReference type="PANTHER" id="PTHR44329">
    <property type="entry name" value="SERINE/THREONINE-PROTEIN KINASE TNNI3K-RELATED"/>
    <property type="match status" value="1"/>
</dbReference>
<feature type="binding site" evidence="1">
    <location>
        <position position="42"/>
    </location>
    <ligand>
        <name>ATP</name>
        <dbReference type="ChEBI" id="CHEBI:30616"/>
    </ligand>
</feature>
<gene>
    <name evidence="4" type="ORF">M9Y10_035082</name>
</gene>
<proteinExistence type="predicted"/>
<dbReference type="PROSITE" id="PS00107">
    <property type="entry name" value="PROTEIN_KINASE_ATP"/>
    <property type="match status" value="1"/>
</dbReference>
<dbReference type="Gene3D" id="1.10.510.10">
    <property type="entry name" value="Transferase(Phosphotransferase) domain 1"/>
    <property type="match status" value="1"/>
</dbReference>
<dbReference type="InterPro" id="IPR011009">
    <property type="entry name" value="Kinase-like_dom_sf"/>
</dbReference>
<dbReference type="EMBL" id="JAPFFF010000005">
    <property type="protein sequence ID" value="KAK8890309.1"/>
    <property type="molecule type" value="Genomic_DNA"/>
</dbReference>
<dbReference type="InterPro" id="IPR017441">
    <property type="entry name" value="Protein_kinase_ATP_BS"/>
</dbReference>
<feature type="region of interest" description="Disordered" evidence="2">
    <location>
        <begin position="340"/>
        <end position="360"/>
    </location>
</feature>
<dbReference type="InterPro" id="IPR051681">
    <property type="entry name" value="Ser/Thr_Kinases-Pseudokinases"/>
</dbReference>
<dbReference type="PRINTS" id="PR00109">
    <property type="entry name" value="TYRKINASE"/>
</dbReference>
<dbReference type="PANTHER" id="PTHR44329:SF214">
    <property type="entry name" value="PROTEIN KINASE DOMAIN-CONTAINING PROTEIN"/>
    <property type="match status" value="1"/>
</dbReference>
<protein>
    <recommendedName>
        <fullName evidence="3">Protein kinase domain-containing protein</fullName>
    </recommendedName>
</protein>